<reference evidence="1" key="1">
    <citation type="submission" date="2014-11" db="EMBL/GenBank/DDBJ databases">
        <authorList>
            <person name="Amaro Gonzalez C."/>
        </authorList>
    </citation>
    <scope>NUCLEOTIDE SEQUENCE</scope>
</reference>
<name>A0A0E9VD74_ANGAN</name>
<protein>
    <submittedName>
        <fullName evidence="1">Uncharacterized protein</fullName>
    </submittedName>
</protein>
<reference evidence="1" key="2">
    <citation type="journal article" date="2015" name="Fish Shellfish Immunol.">
        <title>Early steps in the European eel (Anguilla anguilla)-Vibrio vulnificus interaction in the gills: Role of the RtxA13 toxin.</title>
        <authorList>
            <person name="Callol A."/>
            <person name="Pajuelo D."/>
            <person name="Ebbesson L."/>
            <person name="Teles M."/>
            <person name="MacKenzie S."/>
            <person name="Amaro C."/>
        </authorList>
    </citation>
    <scope>NUCLEOTIDE SEQUENCE</scope>
</reference>
<dbReference type="AlphaFoldDB" id="A0A0E9VD74"/>
<proteinExistence type="predicted"/>
<dbReference type="EMBL" id="GBXM01032575">
    <property type="protein sequence ID" value="JAH76002.1"/>
    <property type="molecule type" value="Transcribed_RNA"/>
</dbReference>
<accession>A0A0E9VD74</accession>
<organism evidence="1">
    <name type="scientific">Anguilla anguilla</name>
    <name type="common">European freshwater eel</name>
    <name type="synonym">Muraena anguilla</name>
    <dbReference type="NCBI Taxonomy" id="7936"/>
    <lineage>
        <taxon>Eukaryota</taxon>
        <taxon>Metazoa</taxon>
        <taxon>Chordata</taxon>
        <taxon>Craniata</taxon>
        <taxon>Vertebrata</taxon>
        <taxon>Euteleostomi</taxon>
        <taxon>Actinopterygii</taxon>
        <taxon>Neopterygii</taxon>
        <taxon>Teleostei</taxon>
        <taxon>Anguilliformes</taxon>
        <taxon>Anguillidae</taxon>
        <taxon>Anguilla</taxon>
    </lineage>
</organism>
<sequence length="33" mass="3837">MQSMLKPLGWWPQRTILVLLCPTPSPHREAVLH</sequence>
<evidence type="ECO:0000313" key="1">
    <source>
        <dbReference type="EMBL" id="JAH76002.1"/>
    </source>
</evidence>